<dbReference type="PROSITE" id="PS50164">
    <property type="entry name" value="GIY_YIG"/>
    <property type="match status" value="1"/>
</dbReference>
<dbReference type="InterPro" id="IPR050190">
    <property type="entry name" value="UPF0213_domain"/>
</dbReference>
<evidence type="ECO:0000259" key="3">
    <source>
        <dbReference type="PROSITE" id="PS50164"/>
    </source>
</evidence>
<dbReference type="Pfam" id="PF01541">
    <property type="entry name" value="GIY-YIG"/>
    <property type="match status" value="1"/>
</dbReference>
<dbReference type="Gene3D" id="3.40.1440.10">
    <property type="entry name" value="GIY-YIG endonuclease"/>
    <property type="match status" value="1"/>
</dbReference>
<gene>
    <name evidence="4" type="ORF">U0C82_12790</name>
</gene>
<dbReference type="RefSeq" id="WP_322187547.1">
    <property type="nucleotide sequence ID" value="NZ_JAXLPB010000004.1"/>
</dbReference>
<evidence type="ECO:0000313" key="4">
    <source>
        <dbReference type="EMBL" id="MDY8110017.1"/>
    </source>
</evidence>
<dbReference type="Proteomes" id="UP001294412">
    <property type="component" value="Unassembled WGS sequence"/>
</dbReference>
<feature type="compositionally biased region" description="Pro residues" evidence="2">
    <location>
        <begin position="117"/>
        <end position="139"/>
    </location>
</feature>
<dbReference type="InterPro" id="IPR035901">
    <property type="entry name" value="GIY-YIG_endonuc_sf"/>
</dbReference>
<dbReference type="EMBL" id="JAXLPB010000004">
    <property type="protein sequence ID" value="MDY8110017.1"/>
    <property type="molecule type" value="Genomic_DNA"/>
</dbReference>
<evidence type="ECO:0000256" key="2">
    <source>
        <dbReference type="SAM" id="MobiDB-lite"/>
    </source>
</evidence>
<comment type="similarity">
    <text evidence="1">Belongs to the UPF0213 family.</text>
</comment>
<comment type="caution">
    <text evidence="4">The sequence shown here is derived from an EMBL/GenBank/DDBJ whole genome shotgun (WGS) entry which is preliminary data.</text>
</comment>
<organism evidence="4 5">
    <name type="scientific">Fulvimarina uroteuthidis</name>
    <dbReference type="NCBI Taxonomy" id="3098149"/>
    <lineage>
        <taxon>Bacteria</taxon>
        <taxon>Pseudomonadati</taxon>
        <taxon>Pseudomonadota</taxon>
        <taxon>Alphaproteobacteria</taxon>
        <taxon>Hyphomicrobiales</taxon>
        <taxon>Aurantimonadaceae</taxon>
        <taxon>Fulvimarina</taxon>
    </lineage>
</organism>
<dbReference type="CDD" id="cd10448">
    <property type="entry name" value="GIY-YIG_unchar_3"/>
    <property type="match status" value="1"/>
</dbReference>
<dbReference type="PANTHER" id="PTHR34477">
    <property type="entry name" value="UPF0213 PROTEIN YHBQ"/>
    <property type="match status" value="1"/>
</dbReference>
<proteinExistence type="inferred from homology"/>
<name>A0ABU5I3T9_9HYPH</name>
<protein>
    <submittedName>
        <fullName evidence="4">GIY-YIG nuclease family protein</fullName>
    </submittedName>
</protein>
<reference evidence="4 5" key="1">
    <citation type="submission" date="2023-12" db="EMBL/GenBank/DDBJ databases">
        <title>Description of Novel Strain Fulvimarina sp. 2208YS6-2-32 isolated from Uroteuthis (Photololigo) edulis.</title>
        <authorList>
            <person name="Park J.-S."/>
        </authorList>
    </citation>
    <scope>NUCLEOTIDE SEQUENCE [LARGE SCALE GENOMIC DNA]</scope>
    <source>
        <strain evidence="4 5">2208YS6-2-32</strain>
    </source>
</reference>
<sequence length="149" mass="16892">MGGWVYIMASQRNGTFHIGVTSDPNTRVQGHRDGSMGGFTARYGVKTLVRHERHDDIERAIQRDNSLKRYRRAWKIRPIEEINPRWDDLFETVSDKDNPFQGAFVSKSDDGSEDPAISPPPHNLPRPPKIPTHQTPPVPKSASGKEQRP</sequence>
<feature type="region of interest" description="Disordered" evidence="2">
    <location>
        <begin position="93"/>
        <end position="149"/>
    </location>
</feature>
<feature type="domain" description="GIY-YIG" evidence="3">
    <location>
        <begin position="1"/>
        <end position="77"/>
    </location>
</feature>
<dbReference type="PANTHER" id="PTHR34477:SF5">
    <property type="entry name" value="BSL5627 PROTEIN"/>
    <property type="match status" value="1"/>
</dbReference>
<keyword evidence="5" id="KW-1185">Reference proteome</keyword>
<evidence type="ECO:0000313" key="5">
    <source>
        <dbReference type="Proteomes" id="UP001294412"/>
    </source>
</evidence>
<dbReference type="InterPro" id="IPR000305">
    <property type="entry name" value="GIY-YIG_endonuc"/>
</dbReference>
<accession>A0ABU5I3T9</accession>
<evidence type="ECO:0000256" key="1">
    <source>
        <dbReference type="ARBA" id="ARBA00007435"/>
    </source>
</evidence>
<dbReference type="SUPFAM" id="SSF82771">
    <property type="entry name" value="GIY-YIG endonuclease"/>
    <property type="match status" value="1"/>
</dbReference>